<evidence type="ECO:0000256" key="1">
    <source>
        <dbReference type="ARBA" id="ARBA00004508"/>
    </source>
</evidence>
<evidence type="ECO:0000256" key="4">
    <source>
        <dbReference type="ARBA" id="ARBA00022640"/>
    </source>
</evidence>
<dbReference type="Proteomes" id="UP000007305">
    <property type="component" value="Chromosome 10"/>
</dbReference>
<reference evidence="11" key="2">
    <citation type="submission" date="2019-07" db="EMBL/GenBank/DDBJ databases">
        <authorList>
            <person name="Seetharam A."/>
            <person name="Woodhouse M."/>
            <person name="Cannon E."/>
        </authorList>
    </citation>
    <scope>NUCLEOTIDE SEQUENCE [LARGE SCALE GENOMIC DNA]</scope>
    <source>
        <strain evidence="11">cv. B73</strain>
    </source>
</reference>
<keyword evidence="5" id="KW-0808">Transferase</keyword>
<evidence type="ECO:0000313" key="12">
    <source>
        <dbReference type="Proteomes" id="UP000007305"/>
    </source>
</evidence>
<keyword evidence="10" id="KW-0472">Membrane</keyword>
<keyword evidence="8" id="KW-0809">Transit peptide</keyword>
<organism evidence="11 12">
    <name type="scientific">Zea mays</name>
    <name type="common">Maize</name>
    <dbReference type="NCBI Taxonomy" id="4577"/>
    <lineage>
        <taxon>Eukaryota</taxon>
        <taxon>Viridiplantae</taxon>
        <taxon>Streptophyta</taxon>
        <taxon>Embryophyta</taxon>
        <taxon>Tracheophyta</taxon>
        <taxon>Spermatophyta</taxon>
        <taxon>Magnoliopsida</taxon>
        <taxon>Liliopsida</taxon>
        <taxon>Poales</taxon>
        <taxon>Poaceae</taxon>
        <taxon>PACMAD clade</taxon>
        <taxon>Panicoideae</taxon>
        <taxon>Andropogonodae</taxon>
        <taxon>Andropogoneae</taxon>
        <taxon>Tripsacinae</taxon>
        <taxon>Zea</taxon>
    </lineage>
</organism>
<comment type="subcellular location">
    <subcellularLocation>
        <location evidence="1">Plastid</location>
        <location evidence="1">Chloroplast membrane</location>
        <topology evidence="1">Multi-pass membrane protein</topology>
    </subcellularLocation>
</comment>
<evidence type="ECO:0000256" key="6">
    <source>
        <dbReference type="ARBA" id="ARBA00022692"/>
    </source>
</evidence>
<name>A0A804RM28_MAIZE</name>
<accession>A0A804RM28</accession>
<evidence type="ECO:0000256" key="10">
    <source>
        <dbReference type="ARBA" id="ARBA00023136"/>
    </source>
</evidence>
<evidence type="ECO:0000256" key="7">
    <source>
        <dbReference type="ARBA" id="ARBA00022777"/>
    </source>
</evidence>
<dbReference type="PANTHER" id="PTHR32523:SF9">
    <property type="entry name" value="OS12G0105500 PROTEIN"/>
    <property type="match status" value="1"/>
</dbReference>
<comment type="similarity">
    <text evidence="2">Belongs to the polyprenol kinase family.</text>
</comment>
<protein>
    <submittedName>
        <fullName evidence="11">Uncharacterized protein</fullName>
    </submittedName>
</protein>
<evidence type="ECO:0000256" key="9">
    <source>
        <dbReference type="ARBA" id="ARBA00022989"/>
    </source>
</evidence>
<reference evidence="12" key="1">
    <citation type="journal article" date="2009" name="Science">
        <title>The B73 maize genome: complexity, diversity, and dynamics.</title>
        <authorList>
            <person name="Schnable P.S."/>
            <person name="Ware D."/>
            <person name="Fulton R.S."/>
            <person name="Stein J.C."/>
            <person name="Wei F."/>
            <person name="Pasternak S."/>
            <person name="Liang C."/>
            <person name="Zhang J."/>
            <person name="Fulton L."/>
            <person name="Graves T.A."/>
            <person name="Minx P."/>
            <person name="Reily A.D."/>
            <person name="Courtney L."/>
            <person name="Kruchowski S.S."/>
            <person name="Tomlinson C."/>
            <person name="Strong C."/>
            <person name="Delehaunty K."/>
            <person name="Fronick C."/>
            <person name="Courtney B."/>
            <person name="Rock S.M."/>
            <person name="Belter E."/>
            <person name="Du F."/>
            <person name="Kim K."/>
            <person name="Abbott R.M."/>
            <person name="Cotton M."/>
            <person name="Levy A."/>
            <person name="Marchetto P."/>
            <person name="Ochoa K."/>
            <person name="Jackson S.M."/>
            <person name="Gillam B."/>
            <person name="Chen W."/>
            <person name="Yan L."/>
            <person name="Higginbotham J."/>
            <person name="Cardenas M."/>
            <person name="Waligorski J."/>
            <person name="Applebaum E."/>
            <person name="Phelps L."/>
            <person name="Falcone J."/>
            <person name="Kanchi K."/>
            <person name="Thane T."/>
            <person name="Scimone A."/>
            <person name="Thane N."/>
            <person name="Henke J."/>
            <person name="Wang T."/>
            <person name="Ruppert J."/>
            <person name="Shah N."/>
            <person name="Rotter K."/>
            <person name="Hodges J."/>
            <person name="Ingenthron E."/>
            <person name="Cordes M."/>
            <person name="Kohlberg S."/>
            <person name="Sgro J."/>
            <person name="Delgado B."/>
            <person name="Mead K."/>
            <person name="Chinwalla A."/>
            <person name="Leonard S."/>
            <person name="Crouse K."/>
            <person name="Collura K."/>
            <person name="Kudrna D."/>
            <person name="Currie J."/>
            <person name="He R."/>
            <person name="Angelova A."/>
            <person name="Rajasekar S."/>
            <person name="Mueller T."/>
            <person name="Lomeli R."/>
            <person name="Scara G."/>
            <person name="Ko A."/>
            <person name="Delaney K."/>
            <person name="Wissotski M."/>
            <person name="Lopez G."/>
            <person name="Campos D."/>
            <person name="Braidotti M."/>
            <person name="Ashley E."/>
            <person name="Golser W."/>
            <person name="Kim H."/>
            <person name="Lee S."/>
            <person name="Lin J."/>
            <person name="Dujmic Z."/>
            <person name="Kim W."/>
            <person name="Talag J."/>
            <person name="Zuccolo A."/>
            <person name="Fan C."/>
            <person name="Sebastian A."/>
            <person name="Kramer M."/>
            <person name="Spiegel L."/>
            <person name="Nascimento L."/>
            <person name="Zutavern T."/>
            <person name="Miller B."/>
            <person name="Ambroise C."/>
            <person name="Muller S."/>
            <person name="Spooner W."/>
            <person name="Narechania A."/>
            <person name="Ren L."/>
            <person name="Wei S."/>
            <person name="Kumari S."/>
            <person name="Faga B."/>
            <person name="Levy M.J."/>
            <person name="McMahan L."/>
            <person name="Van Buren P."/>
            <person name="Vaughn M.W."/>
            <person name="Ying K."/>
            <person name="Yeh C.-T."/>
            <person name="Emrich S.J."/>
            <person name="Jia Y."/>
            <person name="Kalyanaraman A."/>
            <person name="Hsia A.-P."/>
            <person name="Barbazuk W.B."/>
            <person name="Baucom R.S."/>
            <person name="Brutnell T.P."/>
            <person name="Carpita N.C."/>
            <person name="Chaparro C."/>
            <person name="Chia J.-M."/>
            <person name="Deragon J.-M."/>
            <person name="Estill J.C."/>
            <person name="Fu Y."/>
            <person name="Jeddeloh J.A."/>
            <person name="Han Y."/>
            <person name="Lee H."/>
            <person name="Li P."/>
            <person name="Lisch D.R."/>
            <person name="Liu S."/>
            <person name="Liu Z."/>
            <person name="Nagel D.H."/>
            <person name="McCann M.C."/>
            <person name="SanMiguel P."/>
            <person name="Myers A.M."/>
            <person name="Nettleton D."/>
            <person name="Nguyen J."/>
            <person name="Penning B.W."/>
            <person name="Ponnala L."/>
            <person name="Schneider K.L."/>
            <person name="Schwartz D.C."/>
            <person name="Sharma A."/>
            <person name="Soderlund C."/>
            <person name="Springer N.M."/>
            <person name="Sun Q."/>
            <person name="Wang H."/>
            <person name="Waterman M."/>
            <person name="Westerman R."/>
            <person name="Wolfgruber T.K."/>
            <person name="Yang L."/>
            <person name="Yu Y."/>
            <person name="Zhang L."/>
            <person name="Zhou S."/>
            <person name="Zhu Q."/>
            <person name="Bennetzen J.L."/>
            <person name="Dawe R.K."/>
            <person name="Jiang J."/>
            <person name="Jiang N."/>
            <person name="Presting G.G."/>
            <person name="Wessler S.R."/>
            <person name="Aluru S."/>
            <person name="Martienssen R.A."/>
            <person name="Clifton S.W."/>
            <person name="McCombie W.R."/>
            <person name="Wing R.A."/>
            <person name="Wilson R.K."/>
        </authorList>
    </citation>
    <scope>NUCLEOTIDE SEQUENCE [LARGE SCALE GENOMIC DNA]</scope>
    <source>
        <strain evidence="12">cv. B73</strain>
    </source>
</reference>
<keyword evidence="3" id="KW-0150">Chloroplast</keyword>
<dbReference type="InParanoid" id="A0A804RM28"/>
<dbReference type="PANTHER" id="PTHR32523">
    <property type="entry name" value="PHYTOL KINASE 1, CHLOROPLASTIC"/>
    <property type="match status" value="1"/>
</dbReference>
<dbReference type="EnsemblPlants" id="Zm00001eb433170_T001">
    <property type="protein sequence ID" value="Zm00001eb433170_P001"/>
    <property type="gene ID" value="Zm00001eb433170"/>
</dbReference>
<reference evidence="11" key="3">
    <citation type="submission" date="2021-05" db="UniProtKB">
        <authorList>
            <consortium name="EnsemblPlants"/>
        </authorList>
    </citation>
    <scope>IDENTIFICATION</scope>
    <source>
        <strain evidence="11">cv. B73</strain>
    </source>
</reference>
<dbReference type="GO" id="GO:0031969">
    <property type="term" value="C:chloroplast membrane"/>
    <property type="evidence" value="ECO:0007669"/>
    <property type="project" value="UniProtKB-SubCell"/>
</dbReference>
<keyword evidence="9" id="KW-1133">Transmembrane helix</keyword>
<dbReference type="Gramene" id="Zm00001eb433170_T001">
    <property type="protein sequence ID" value="Zm00001eb433170_P001"/>
    <property type="gene ID" value="Zm00001eb433170"/>
</dbReference>
<sequence>MKVTVIGLGFVKAEGVVNSMTRHGDRRELLKGPLYYACAITLTTIVFWRTSPISIAVICNLCAEDGYGSFEPYVEKFNSLLVRAEDRKCRTIV</sequence>
<dbReference type="AlphaFoldDB" id="A0A804RM28"/>
<keyword evidence="12" id="KW-1185">Reference proteome</keyword>
<keyword evidence="7" id="KW-0418">Kinase</keyword>
<evidence type="ECO:0000256" key="3">
    <source>
        <dbReference type="ARBA" id="ARBA00022528"/>
    </source>
</evidence>
<evidence type="ECO:0000256" key="2">
    <source>
        <dbReference type="ARBA" id="ARBA00010794"/>
    </source>
</evidence>
<evidence type="ECO:0000313" key="11">
    <source>
        <dbReference type="EnsemblPlants" id="Zm00001eb433170_P001"/>
    </source>
</evidence>
<proteinExistence type="inferred from homology"/>
<evidence type="ECO:0000256" key="8">
    <source>
        <dbReference type="ARBA" id="ARBA00022946"/>
    </source>
</evidence>
<dbReference type="GO" id="GO:0016301">
    <property type="term" value="F:kinase activity"/>
    <property type="evidence" value="ECO:0007669"/>
    <property type="project" value="UniProtKB-KW"/>
</dbReference>
<keyword evidence="6" id="KW-0812">Transmembrane</keyword>
<keyword evidence="4" id="KW-0934">Plastid</keyword>
<evidence type="ECO:0000256" key="5">
    <source>
        <dbReference type="ARBA" id="ARBA00022679"/>
    </source>
</evidence>
<dbReference type="InterPro" id="IPR039606">
    <property type="entry name" value="Phytol/farnesol_kinase"/>
</dbReference>